<evidence type="ECO:0000313" key="8">
    <source>
        <dbReference type="Proteomes" id="UP001583280"/>
    </source>
</evidence>
<gene>
    <name evidence="7" type="ORF">Cpir12675_001743</name>
</gene>
<keyword evidence="4" id="KW-0175">Coiled coil</keyword>
<reference evidence="7 8" key="1">
    <citation type="journal article" date="2024" name="IMA Fungus">
        <title>IMA Genome - F19 : A genome assembly and annotation guide to empower mycologists, including annotated draft genome sequences of Ceratocystis pirilliformis, Diaporthe australafricana, Fusarium ophioides, Paecilomyces lecythidis, and Sporothrix stenoceras.</title>
        <authorList>
            <person name="Aylward J."/>
            <person name="Wilson A.M."/>
            <person name="Visagie C.M."/>
            <person name="Spraker J."/>
            <person name="Barnes I."/>
            <person name="Buitendag C."/>
            <person name="Ceriani C."/>
            <person name="Del Mar Angel L."/>
            <person name="du Plessis D."/>
            <person name="Fuchs T."/>
            <person name="Gasser K."/>
            <person name="Kramer D."/>
            <person name="Li W."/>
            <person name="Munsamy K."/>
            <person name="Piso A."/>
            <person name="Price J.L."/>
            <person name="Sonnekus B."/>
            <person name="Thomas C."/>
            <person name="van der Nest A."/>
            <person name="van Dijk A."/>
            <person name="van Heerden A."/>
            <person name="van Vuuren N."/>
            <person name="Yilmaz N."/>
            <person name="Duong T.A."/>
            <person name="van der Merwe N.A."/>
            <person name="Wingfield M.J."/>
            <person name="Wingfield B.D."/>
        </authorList>
    </citation>
    <scope>NUCLEOTIDE SEQUENCE [LARGE SCALE GENOMIC DNA]</scope>
    <source>
        <strain evidence="7 8">CMW 12675</strain>
    </source>
</reference>
<evidence type="ECO:0000259" key="6">
    <source>
        <dbReference type="Pfam" id="PF08573"/>
    </source>
</evidence>
<feature type="region of interest" description="Disordered" evidence="5">
    <location>
        <begin position="469"/>
        <end position="523"/>
    </location>
</feature>
<dbReference type="InterPro" id="IPR033316">
    <property type="entry name" value="RBBP8-like"/>
</dbReference>
<organism evidence="7 8">
    <name type="scientific">Ceratocystis pirilliformis</name>
    <dbReference type="NCBI Taxonomy" id="259994"/>
    <lineage>
        <taxon>Eukaryota</taxon>
        <taxon>Fungi</taxon>
        <taxon>Dikarya</taxon>
        <taxon>Ascomycota</taxon>
        <taxon>Pezizomycotina</taxon>
        <taxon>Sordariomycetes</taxon>
        <taxon>Hypocreomycetidae</taxon>
        <taxon>Microascales</taxon>
        <taxon>Ceratocystidaceae</taxon>
        <taxon>Ceratocystis</taxon>
    </lineage>
</organism>
<evidence type="ECO:0000256" key="3">
    <source>
        <dbReference type="ARBA" id="ARBA00023242"/>
    </source>
</evidence>
<keyword evidence="2" id="KW-0227">DNA damage</keyword>
<evidence type="ECO:0000313" key="7">
    <source>
        <dbReference type="EMBL" id="KAL1898740.1"/>
    </source>
</evidence>
<dbReference type="Proteomes" id="UP001583280">
    <property type="component" value="Unassembled WGS sequence"/>
</dbReference>
<keyword evidence="8" id="KW-1185">Reference proteome</keyword>
<feature type="compositionally biased region" description="Basic and acidic residues" evidence="5">
    <location>
        <begin position="720"/>
        <end position="741"/>
    </location>
</feature>
<evidence type="ECO:0000256" key="4">
    <source>
        <dbReference type="SAM" id="Coils"/>
    </source>
</evidence>
<dbReference type="InterPro" id="IPR013882">
    <property type="entry name" value="Ctp1_C"/>
</dbReference>
<comment type="subcellular location">
    <subcellularLocation>
        <location evidence="1">Nucleus</location>
    </subcellularLocation>
</comment>
<feature type="coiled-coil region" evidence="4">
    <location>
        <begin position="59"/>
        <end position="86"/>
    </location>
</feature>
<protein>
    <recommendedName>
        <fullName evidence="6">DNA endonuclease activator Ctp1 C-terminal domain-containing protein</fullName>
    </recommendedName>
</protein>
<dbReference type="EMBL" id="JAWDJO010000029">
    <property type="protein sequence ID" value="KAL1898740.1"/>
    <property type="molecule type" value="Genomic_DNA"/>
</dbReference>
<proteinExistence type="predicted"/>
<keyword evidence="3" id="KW-0539">Nucleus</keyword>
<dbReference type="Pfam" id="PF08573">
    <property type="entry name" value="SAE2"/>
    <property type="match status" value="1"/>
</dbReference>
<feature type="compositionally biased region" description="Polar residues" evidence="5">
    <location>
        <begin position="181"/>
        <end position="197"/>
    </location>
</feature>
<feature type="domain" description="DNA endonuclease activator Ctp1 C-terminal" evidence="6">
    <location>
        <begin position="606"/>
        <end position="719"/>
    </location>
</feature>
<name>A0ABR3ZF92_9PEZI</name>
<feature type="compositionally biased region" description="Polar residues" evidence="5">
    <location>
        <begin position="554"/>
        <end position="568"/>
    </location>
</feature>
<feature type="region of interest" description="Disordered" evidence="5">
    <location>
        <begin position="181"/>
        <end position="206"/>
    </location>
</feature>
<feature type="region of interest" description="Disordered" evidence="5">
    <location>
        <begin position="704"/>
        <end position="741"/>
    </location>
</feature>
<evidence type="ECO:0000256" key="2">
    <source>
        <dbReference type="ARBA" id="ARBA00022763"/>
    </source>
</evidence>
<feature type="compositionally biased region" description="Basic and acidic residues" evidence="5">
    <location>
        <begin position="540"/>
        <end position="553"/>
    </location>
</feature>
<accession>A0ABR3ZF92</accession>
<feature type="region of interest" description="Disordered" evidence="5">
    <location>
        <begin position="417"/>
        <end position="439"/>
    </location>
</feature>
<sequence length="754" mass="83132">MSLSSWHEKGRPALFEALATVCDRIDEEIEAEVHNKVSTCKHNLKPGELEALQVRATEADRLEKDNHRLREALSRLQKEKAAQELSKTPLGAAVTPQALTVQDTNTTANTIKLESSLRTLKKNFLTAKDSLIKRKNERDQWIEYSKNLEKKIASLKSKLKSAQTTVTSGLGVVSGDQAGENTNDTIAIPNTSFSSDAGNGGHRGGANITTTAPTGALETGEFELPPISSMAPPPSTINEERICDSQLPDENETLTSDGATDSATQNLPVLSTVTSVSANVQIKEEPSSDDRIVVVQERAVKKRKYNSEHTGRSPAISRIKEEHFSSDSLLSADMHGFSPQESVDLDNVGGNVETPRKGRTQEDLACSLNVEVYSSQPSVIPDSPYQPASDERTPTAARSHIGATHTYTTHIDLLAQSGGTPLQGRAGRASLETSGDKTTPVTAIKSTRTMPRSFAAALTSPLNDVYGASDLRREGRRTSLGSTKIGRTPSTNITSGAPIQRSSHGPPNSGSNTLAGLDVPEPRRLPFDNVTISRSSLNRSFHEEPESISRRNDASTSRGPNMSFSGALETTPTHVRTGAIRTKRPHELQPEDFKINPKFNDGRSYAYTEVVRGRAERAALPGCTDPTCCGQDFRMLARSERGTAPRTAEQRVEDKLYLERYLGDECFRLFGMTREELDELWIEAKAKELADRWGKHRHRFSRMKSPPGFWNPDFPTTQEARNERDEADRRKQQEVEGRYREAMRPGGRWMFRDE</sequence>
<dbReference type="PANTHER" id="PTHR15107:SF0">
    <property type="entry name" value="DNA ENDONUCLEASE ACTIVATOR CTP1 C-TERMINAL DOMAIN-CONTAINING PROTEIN"/>
    <property type="match status" value="1"/>
</dbReference>
<feature type="compositionally biased region" description="Polar residues" evidence="5">
    <location>
        <begin position="488"/>
        <end position="514"/>
    </location>
</feature>
<comment type="caution">
    <text evidence="7">The sequence shown here is derived from an EMBL/GenBank/DDBJ whole genome shotgun (WGS) entry which is preliminary data.</text>
</comment>
<feature type="region of interest" description="Disordered" evidence="5">
    <location>
        <begin position="536"/>
        <end position="568"/>
    </location>
</feature>
<dbReference type="PANTHER" id="PTHR15107">
    <property type="entry name" value="RETINOBLASTOMA BINDING PROTEIN 8"/>
    <property type="match status" value="1"/>
</dbReference>
<evidence type="ECO:0000256" key="5">
    <source>
        <dbReference type="SAM" id="MobiDB-lite"/>
    </source>
</evidence>
<evidence type="ECO:0000256" key="1">
    <source>
        <dbReference type="ARBA" id="ARBA00004123"/>
    </source>
</evidence>